<dbReference type="InterPro" id="IPR033579">
    <property type="entry name" value="TMEM128"/>
</dbReference>
<feature type="transmembrane region" description="Helical" evidence="1">
    <location>
        <begin position="146"/>
        <end position="167"/>
    </location>
</feature>
<dbReference type="Pfam" id="PF20479">
    <property type="entry name" value="TMEM128"/>
    <property type="match status" value="1"/>
</dbReference>
<proteinExistence type="predicted"/>
<dbReference type="AlphaFoldDB" id="A0A086M599"/>
<feature type="transmembrane region" description="Helical" evidence="1">
    <location>
        <begin position="173"/>
        <end position="198"/>
    </location>
</feature>
<feature type="transmembrane region" description="Helical" evidence="1">
    <location>
        <begin position="106"/>
        <end position="125"/>
    </location>
</feature>
<dbReference type="VEuPathDB" id="ToxoDB:TGRUB_272905"/>
<protein>
    <submittedName>
        <fullName evidence="2">Putative transmembrane protein</fullName>
    </submittedName>
</protein>
<accession>A0A086M599</accession>
<name>A0A086M599_TOXGO</name>
<dbReference type="EMBL" id="AFYV02000759">
    <property type="protein sequence ID" value="KFG64067.1"/>
    <property type="molecule type" value="Genomic_DNA"/>
</dbReference>
<keyword evidence="1" id="KW-1133">Transmembrane helix</keyword>
<organism evidence="2 3">
    <name type="scientific">Toxoplasma gondii RUB</name>
    <dbReference type="NCBI Taxonomy" id="935652"/>
    <lineage>
        <taxon>Eukaryota</taxon>
        <taxon>Sar</taxon>
        <taxon>Alveolata</taxon>
        <taxon>Apicomplexa</taxon>
        <taxon>Conoidasida</taxon>
        <taxon>Coccidia</taxon>
        <taxon>Eucoccidiorida</taxon>
        <taxon>Eimeriorina</taxon>
        <taxon>Sarcocystidae</taxon>
        <taxon>Toxoplasma</taxon>
    </lineage>
</organism>
<keyword evidence="1" id="KW-0472">Membrane</keyword>
<comment type="caution">
    <text evidence="2">The sequence shown here is derived from an EMBL/GenBank/DDBJ whole genome shotgun (WGS) entry which is preliminary data.</text>
</comment>
<sequence>MRHTRARCVARSQKKDEQEHNLYSELMETETDEDAISTDDEDFAWVQSDVESRTVEDEESFLPPLFSSLLRKSNAILWVSVAASLLYYTNFVFVAATCDAVYRIPMYLSLCGFGLVFVAAFYVGVCRPFLVAEEGEEDDLLPRCIFAFWNVWPFLIVFMMISFSLGLTHTGELLPGGVLGGLLMYAVLGLCLASPLLIQHKGLAHRPEVC</sequence>
<dbReference type="OrthoDB" id="10301840at2759"/>
<evidence type="ECO:0000313" key="3">
    <source>
        <dbReference type="Proteomes" id="UP000028834"/>
    </source>
</evidence>
<reference evidence="2 3" key="1">
    <citation type="submission" date="2014-05" db="EMBL/GenBank/DDBJ databases">
        <authorList>
            <person name="Sibley D."/>
            <person name="Venepally P."/>
            <person name="Karamycheva S."/>
            <person name="Hadjithomas M."/>
            <person name="Khan A."/>
            <person name="Brunk B."/>
            <person name="Roos D."/>
            <person name="Caler E."/>
            <person name="Lorenzi H."/>
        </authorList>
    </citation>
    <scope>NUCLEOTIDE SEQUENCE [LARGE SCALE GENOMIC DNA]</scope>
    <source>
        <strain evidence="2 3">RUB</strain>
    </source>
</reference>
<evidence type="ECO:0000256" key="1">
    <source>
        <dbReference type="SAM" id="Phobius"/>
    </source>
</evidence>
<feature type="transmembrane region" description="Helical" evidence="1">
    <location>
        <begin position="75"/>
        <end position="94"/>
    </location>
</feature>
<dbReference type="Proteomes" id="UP000028834">
    <property type="component" value="Unassembled WGS sequence"/>
</dbReference>
<evidence type="ECO:0000313" key="2">
    <source>
        <dbReference type="EMBL" id="KFG64067.1"/>
    </source>
</evidence>
<gene>
    <name evidence="2" type="ORF">TGRUB_272905</name>
</gene>
<keyword evidence="1 2" id="KW-0812">Transmembrane</keyword>